<feature type="transmembrane region" description="Helical" evidence="1">
    <location>
        <begin position="116"/>
        <end position="138"/>
    </location>
</feature>
<keyword evidence="1" id="KW-0472">Membrane</keyword>
<keyword evidence="1" id="KW-1133">Transmembrane helix</keyword>
<gene>
    <name evidence="2" type="ORF">PVIIG_01392</name>
</gene>
<name>A0A0J9S5V4_PLAVI</name>
<sequence length="191" mass="22127">MTANIFCPITKRIVNTYSINTWKKMFQKILAAHERLKGGKSLDVICEETKNTTPNRKIDLKDHLLRRKIFQGLHEPLLKRVKVSPLKDGVIKKKIGEAQGKVTVDDALQYFTKAELFFLFFFPFTCVSAYVVAMWTLFKYICDIRDIDHFIRTARWLSGKEPYPFEYLRAERSAGSLSGSKPVIVAEKKFE</sequence>
<evidence type="ECO:0000313" key="2">
    <source>
        <dbReference type="EMBL" id="KMZ77422.1"/>
    </source>
</evidence>
<dbReference type="OrthoDB" id="370515at2759"/>
<accession>A0A0J9S5V4</accession>
<dbReference type="EMBL" id="KQ234389">
    <property type="protein sequence ID" value="KMZ77422.1"/>
    <property type="molecule type" value="Genomic_DNA"/>
</dbReference>
<evidence type="ECO:0000256" key="1">
    <source>
        <dbReference type="SAM" id="Phobius"/>
    </source>
</evidence>
<dbReference type="Proteomes" id="UP000053562">
    <property type="component" value="Unassembled WGS sequence"/>
</dbReference>
<evidence type="ECO:0000313" key="3">
    <source>
        <dbReference type="Proteomes" id="UP000053562"/>
    </source>
</evidence>
<protein>
    <submittedName>
        <fullName evidence="2">Uncharacterized protein</fullName>
    </submittedName>
</protein>
<dbReference type="AlphaFoldDB" id="A0A0J9S5V4"/>
<proteinExistence type="predicted"/>
<organism evidence="2 3">
    <name type="scientific">Plasmodium vivax India VII</name>
    <dbReference type="NCBI Taxonomy" id="1077284"/>
    <lineage>
        <taxon>Eukaryota</taxon>
        <taxon>Sar</taxon>
        <taxon>Alveolata</taxon>
        <taxon>Apicomplexa</taxon>
        <taxon>Aconoidasida</taxon>
        <taxon>Haemosporida</taxon>
        <taxon>Plasmodiidae</taxon>
        <taxon>Plasmodium</taxon>
        <taxon>Plasmodium (Plasmodium)</taxon>
    </lineage>
</organism>
<reference evidence="2 3" key="1">
    <citation type="submission" date="2011-08" db="EMBL/GenBank/DDBJ databases">
        <title>The Genome Sequence of Plasmodium vivax India VII.</title>
        <authorList>
            <consortium name="The Broad Institute Genome Sequencing Platform"/>
            <consortium name="The Broad Institute Genome Sequencing Center for Infectious Disease"/>
            <person name="Neafsey D."/>
            <person name="Carlton J."/>
            <person name="Barnwell J."/>
            <person name="Collins W."/>
            <person name="Escalante A."/>
            <person name="Mullikin J."/>
            <person name="Saul A."/>
            <person name="Guigo R."/>
            <person name="Camara F."/>
            <person name="Young S.K."/>
            <person name="Zeng Q."/>
            <person name="Gargeya S."/>
            <person name="Fitzgerald M."/>
            <person name="Haas B."/>
            <person name="Abouelleil A."/>
            <person name="Alvarado L."/>
            <person name="Arachchi H.M."/>
            <person name="Berlin A."/>
            <person name="Brown A."/>
            <person name="Chapman S.B."/>
            <person name="Chen Z."/>
            <person name="Dunbar C."/>
            <person name="Freedman E."/>
            <person name="Gearin G."/>
            <person name="Gellesch M."/>
            <person name="Goldberg J."/>
            <person name="Griggs A."/>
            <person name="Gujja S."/>
            <person name="Heiman D."/>
            <person name="Howarth C."/>
            <person name="Larson L."/>
            <person name="Lui A."/>
            <person name="MacDonald P.J.P."/>
            <person name="Montmayeur A."/>
            <person name="Murphy C."/>
            <person name="Neiman D."/>
            <person name="Pearson M."/>
            <person name="Priest M."/>
            <person name="Roberts A."/>
            <person name="Saif S."/>
            <person name="Shea T."/>
            <person name="Shenoy N."/>
            <person name="Sisk P."/>
            <person name="Stolte C."/>
            <person name="Sykes S."/>
            <person name="Wortman J."/>
            <person name="Nusbaum C."/>
            <person name="Birren B."/>
        </authorList>
    </citation>
    <scope>NUCLEOTIDE SEQUENCE [LARGE SCALE GENOMIC DNA]</scope>
    <source>
        <strain evidence="2 3">India VII</strain>
    </source>
</reference>
<keyword evidence="1" id="KW-0812">Transmembrane</keyword>